<proteinExistence type="predicted"/>
<accession>A0A6C0I4K5</accession>
<name>A0A6C0I4K5_9ZZZZ</name>
<dbReference type="AlphaFoldDB" id="A0A6C0I4K5"/>
<reference evidence="1" key="1">
    <citation type="journal article" date="2020" name="Nature">
        <title>Giant virus diversity and host interactions through global metagenomics.</title>
        <authorList>
            <person name="Schulz F."/>
            <person name="Roux S."/>
            <person name="Paez-Espino D."/>
            <person name="Jungbluth S."/>
            <person name="Walsh D.A."/>
            <person name="Denef V.J."/>
            <person name="McMahon K.D."/>
            <person name="Konstantinidis K.T."/>
            <person name="Eloe-Fadrosh E.A."/>
            <person name="Kyrpides N.C."/>
            <person name="Woyke T."/>
        </authorList>
    </citation>
    <scope>NUCLEOTIDE SEQUENCE</scope>
    <source>
        <strain evidence="1">GVMAG-M-3300023184-190</strain>
    </source>
</reference>
<protein>
    <submittedName>
        <fullName evidence="1">Uncharacterized protein</fullName>
    </submittedName>
</protein>
<dbReference type="EMBL" id="MN740086">
    <property type="protein sequence ID" value="QHT87297.1"/>
    <property type="molecule type" value="Genomic_DNA"/>
</dbReference>
<evidence type="ECO:0000313" key="1">
    <source>
        <dbReference type="EMBL" id="QHT87297.1"/>
    </source>
</evidence>
<sequence>MVKYNHLRVGQSYALGDMKLGKYMRRSSRRGRHFVYFLNSQQGEVGENEIEVDIEDEFILLRKNKTGRPRLQAGKQLRKTRNSHL</sequence>
<organism evidence="1">
    <name type="scientific">viral metagenome</name>
    <dbReference type="NCBI Taxonomy" id="1070528"/>
    <lineage>
        <taxon>unclassified sequences</taxon>
        <taxon>metagenomes</taxon>
        <taxon>organismal metagenomes</taxon>
    </lineage>
</organism>